<sequence length="358" mass="39035">MDTNNWRPTPASGEPTMDTGDWRTQLQPDSRQRIVNKIMDTLKRHLPFSGQEGLNELRKIAVRFEEKIFTAANSQSDYLRRISLKMLTMENKSENTIPNTGNNSKAPDPGCEGMQNQVHSQGQSIPFPLQSNKSQAHQQLLPQSVPNNMSSAGVQSSTGLQSGMPSVSGPTQNSIPNVVGQNSNMQNLSEISQNSLGQGISSNICTNHQRQMQGRQQVLPQQQQHLCLQGSKLPAPDTPGNGMSTSPLLAGFENANDTHSNALTTDFGESKDTEEPHVPRVTMAKPMSLKSLEASIVVMVEEAATAVGVDMAALSKGGLHRRNFFPQTGMTGAEKMRFYMSALAILALMFWFIIIASA</sequence>
<keyword evidence="6" id="KW-1185">Reference proteome</keyword>
<dbReference type="InterPro" id="IPR036529">
    <property type="entry name" value="KIX_dom_sf"/>
</dbReference>
<dbReference type="GO" id="GO:0031490">
    <property type="term" value="F:chromatin DNA binding"/>
    <property type="evidence" value="ECO:0007669"/>
    <property type="project" value="InterPro"/>
</dbReference>
<dbReference type="PANTHER" id="PTHR33137:SF4">
    <property type="entry name" value="MEDIATOR OF RNA POLYMERASE II TRANSCRIPTION SUBUNIT 15A-RELATED"/>
    <property type="match status" value="1"/>
</dbReference>
<feature type="region of interest" description="Disordered" evidence="3">
    <location>
        <begin position="150"/>
        <end position="170"/>
    </location>
</feature>
<reference evidence="7" key="1">
    <citation type="submission" date="2025-08" db="UniProtKB">
        <authorList>
            <consortium name="RefSeq"/>
        </authorList>
    </citation>
    <scope>IDENTIFICATION</scope>
    <source>
        <tissue evidence="7">Fruit stalk</tissue>
    </source>
</reference>
<feature type="transmembrane region" description="Helical" evidence="4">
    <location>
        <begin position="338"/>
        <end position="357"/>
    </location>
</feature>
<dbReference type="SUPFAM" id="SSF47040">
    <property type="entry name" value="Kix domain of CBP (creb binding protein)"/>
    <property type="match status" value="1"/>
</dbReference>
<dbReference type="OrthoDB" id="1912459at2759"/>
<dbReference type="GO" id="GO:0005634">
    <property type="term" value="C:nucleus"/>
    <property type="evidence" value="ECO:0007669"/>
    <property type="project" value="UniProtKB-SubCell"/>
</dbReference>
<feature type="region of interest" description="Disordered" evidence="3">
    <location>
        <begin position="93"/>
        <end position="138"/>
    </location>
</feature>
<dbReference type="RefSeq" id="XP_022714772.1">
    <property type="nucleotide sequence ID" value="XM_022859037.1"/>
</dbReference>
<dbReference type="GO" id="GO:0003713">
    <property type="term" value="F:transcription coactivator activity"/>
    <property type="evidence" value="ECO:0007669"/>
    <property type="project" value="InterPro"/>
</dbReference>
<dbReference type="Proteomes" id="UP000515121">
    <property type="component" value="Unplaced"/>
</dbReference>
<dbReference type="InterPro" id="IPR044661">
    <property type="entry name" value="MED15a/b/c-like"/>
</dbReference>
<evidence type="ECO:0000256" key="2">
    <source>
        <dbReference type="ARBA" id="ARBA00023242"/>
    </source>
</evidence>
<evidence type="ECO:0000256" key="4">
    <source>
        <dbReference type="SAM" id="Phobius"/>
    </source>
</evidence>
<name>A0A6P5WFP4_DURZI</name>
<evidence type="ECO:0000313" key="7">
    <source>
        <dbReference type="RefSeq" id="XP_022714772.1"/>
    </source>
</evidence>
<organism evidence="6 7">
    <name type="scientific">Durio zibethinus</name>
    <name type="common">Durian</name>
    <dbReference type="NCBI Taxonomy" id="66656"/>
    <lineage>
        <taxon>Eukaryota</taxon>
        <taxon>Viridiplantae</taxon>
        <taxon>Streptophyta</taxon>
        <taxon>Embryophyta</taxon>
        <taxon>Tracheophyta</taxon>
        <taxon>Spermatophyta</taxon>
        <taxon>Magnoliopsida</taxon>
        <taxon>eudicotyledons</taxon>
        <taxon>Gunneridae</taxon>
        <taxon>Pentapetalae</taxon>
        <taxon>rosids</taxon>
        <taxon>malvids</taxon>
        <taxon>Malvales</taxon>
        <taxon>Malvaceae</taxon>
        <taxon>Helicteroideae</taxon>
        <taxon>Durio</taxon>
    </lineage>
</organism>
<accession>A0A6P5WFP4</accession>
<comment type="subcellular location">
    <subcellularLocation>
        <location evidence="1">Nucleus</location>
    </subcellularLocation>
</comment>
<feature type="region of interest" description="Disordered" evidence="3">
    <location>
        <begin position="1"/>
        <end position="23"/>
    </location>
</feature>
<keyword evidence="2" id="KW-0539">Nucleus</keyword>
<dbReference type="Gene3D" id="1.10.246.20">
    <property type="entry name" value="Coactivator CBP, KIX domain"/>
    <property type="match status" value="1"/>
</dbReference>
<feature type="compositionally biased region" description="Polar residues" evidence="3">
    <location>
        <begin position="94"/>
        <end position="105"/>
    </location>
</feature>
<dbReference type="GeneID" id="111274409"/>
<evidence type="ECO:0000259" key="5">
    <source>
        <dbReference type="Pfam" id="PF16987"/>
    </source>
</evidence>
<proteinExistence type="predicted"/>
<dbReference type="KEGG" id="dzi:111274409"/>
<feature type="domain" description="Mediator complex subunit 15 KIX" evidence="5">
    <location>
        <begin position="19"/>
        <end position="96"/>
    </location>
</feature>
<keyword evidence="4" id="KW-1133">Transmembrane helix</keyword>
<evidence type="ECO:0000256" key="3">
    <source>
        <dbReference type="SAM" id="MobiDB-lite"/>
    </source>
</evidence>
<evidence type="ECO:0000313" key="6">
    <source>
        <dbReference type="Proteomes" id="UP000515121"/>
    </source>
</evidence>
<dbReference type="InterPro" id="IPR036546">
    <property type="entry name" value="MED15_KIX"/>
</dbReference>
<feature type="compositionally biased region" description="Polar residues" evidence="3">
    <location>
        <begin position="114"/>
        <end position="138"/>
    </location>
</feature>
<dbReference type="PANTHER" id="PTHR33137">
    <property type="entry name" value="MEDIATOR OF RNA POLYMERASE II TRANSCRIPTION SUBUNIT 15A-RELATED"/>
    <property type="match status" value="1"/>
</dbReference>
<dbReference type="FunFam" id="1.10.246.20:FF:000003">
    <property type="entry name" value="Mediator of RNA polymerase II transcription subunit 15a"/>
    <property type="match status" value="1"/>
</dbReference>
<keyword evidence="4" id="KW-0472">Membrane</keyword>
<evidence type="ECO:0000256" key="1">
    <source>
        <dbReference type="ARBA" id="ARBA00004123"/>
    </source>
</evidence>
<dbReference type="AlphaFoldDB" id="A0A6P5WFP4"/>
<dbReference type="Pfam" id="PF16987">
    <property type="entry name" value="KIX_2"/>
    <property type="match status" value="1"/>
</dbReference>
<keyword evidence="4" id="KW-0812">Transmembrane</keyword>
<protein>
    <submittedName>
        <fullName evidence="7">Mediator of RNA polymerase II transcription subunit 15a-like isoform X1</fullName>
    </submittedName>
</protein>
<gene>
    <name evidence="7" type="primary">LOC111274409</name>
</gene>